<evidence type="ECO:0000313" key="2">
    <source>
        <dbReference type="Proteomes" id="UP000287853"/>
    </source>
</evidence>
<organism evidence="1 2">
    <name type="scientific">Candidatus Electrothrix aarhusensis</name>
    <dbReference type="NCBI Taxonomy" id="1859131"/>
    <lineage>
        <taxon>Bacteria</taxon>
        <taxon>Pseudomonadati</taxon>
        <taxon>Thermodesulfobacteriota</taxon>
        <taxon>Desulfobulbia</taxon>
        <taxon>Desulfobulbales</taxon>
        <taxon>Desulfobulbaceae</taxon>
        <taxon>Candidatus Electrothrix</taxon>
    </lineage>
</organism>
<dbReference type="Gene3D" id="1.25.40.10">
    <property type="entry name" value="Tetratricopeptide repeat domain"/>
    <property type="match status" value="1"/>
</dbReference>
<sequence length="65" mass="7156">MKCGDRAGAAQSYWNLGLTYEDLSDLAQAEENIALAVQIAEQIGLPNLEEWQDGLKQVRAKRHGA</sequence>
<keyword evidence="2" id="KW-1185">Reference proteome</keyword>
<protein>
    <recommendedName>
        <fullName evidence="3">Tetratricopeptide repeat-containing protein</fullName>
    </recommendedName>
</protein>
<dbReference type="AlphaFoldDB" id="A0A444IS68"/>
<comment type="caution">
    <text evidence="1">The sequence shown here is derived from an EMBL/GenBank/DDBJ whole genome shotgun (WGS) entry which is preliminary data.</text>
</comment>
<evidence type="ECO:0008006" key="3">
    <source>
        <dbReference type="Google" id="ProtNLM"/>
    </source>
</evidence>
<evidence type="ECO:0000313" key="1">
    <source>
        <dbReference type="EMBL" id="RWX43565.1"/>
    </source>
</evidence>
<dbReference type="Proteomes" id="UP000287853">
    <property type="component" value="Unassembled WGS sequence"/>
</dbReference>
<reference evidence="1 2" key="1">
    <citation type="submission" date="2017-01" db="EMBL/GenBank/DDBJ databases">
        <title>The cable genome- insights into the physiology and evolution of filamentous bacteria capable of sulfide oxidation via long distance electron transfer.</title>
        <authorList>
            <person name="Schreiber L."/>
            <person name="Bjerg J.T."/>
            <person name="Boggild A."/>
            <person name="Van De Vossenberg J."/>
            <person name="Meysman F."/>
            <person name="Nielsen L.P."/>
            <person name="Schramm A."/>
            <person name="Kjeldsen K.U."/>
        </authorList>
    </citation>
    <scope>NUCLEOTIDE SEQUENCE [LARGE SCALE GENOMIC DNA]</scope>
    <source>
        <strain evidence="1">MCF</strain>
    </source>
</reference>
<name>A0A444IS68_9BACT</name>
<dbReference type="EMBL" id="MTKO01000117">
    <property type="protein sequence ID" value="RWX43565.1"/>
    <property type="molecule type" value="Genomic_DNA"/>
</dbReference>
<gene>
    <name evidence="1" type="ORF">H206_03477</name>
</gene>
<proteinExistence type="predicted"/>
<dbReference type="InterPro" id="IPR011990">
    <property type="entry name" value="TPR-like_helical_dom_sf"/>
</dbReference>
<accession>A0A444IS68</accession>